<dbReference type="Gene3D" id="3.40.50.150">
    <property type="entry name" value="Vaccinia Virus protein VP39"/>
    <property type="match status" value="1"/>
</dbReference>
<accession>A0A2I1RC78</accession>
<evidence type="ECO:0000313" key="6">
    <source>
        <dbReference type="Proteomes" id="UP000234662"/>
    </source>
</evidence>
<dbReference type="InterPro" id="IPR029063">
    <property type="entry name" value="SAM-dependent_MTases_sf"/>
</dbReference>
<dbReference type="GO" id="GO:0008168">
    <property type="term" value="F:methyltransferase activity"/>
    <property type="evidence" value="ECO:0007669"/>
    <property type="project" value="UniProtKB-KW"/>
</dbReference>
<dbReference type="SUPFAM" id="SSF53335">
    <property type="entry name" value="S-adenosyl-L-methionine-dependent methyltransferases"/>
    <property type="match status" value="1"/>
</dbReference>
<sequence length="142" mass="14859">MLSPRLADAVDALPLTPGLRVLEIGCGPGAAAREVARRVGPSGFVLGVDRSTRAVSAARRSAIADGLGPDRFDVECSAVEDFVLGDRIPFDLAFALRVGALDGRHPGLYDAAVRAVARALRPGGMLFVDEGDPLRRIDLPTG</sequence>
<dbReference type="PANTHER" id="PTHR43464:SF19">
    <property type="entry name" value="UBIQUINONE BIOSYNTHESIS O-METHYLTRANSFERASE, MITOCHONDRIAL"/>
    <property type="match status" value="1"/>
</dbReference>
<dbReference type="CDD" id="cd02440">
    <property type="entry name" value="AdoMet_MTases"/>
    <property type="match status" value="1"/>
</dbReference>
<feature type="domain" description="Methyltransferase" evidence="4">
    <location>
        <begin position="21"/>
        <end position="124"/>
    </location>
</feature>
<organism evidence="5 6">
    <name type="scientific">Gordonia terrae</name>
    <dbReference type="NCBI Taxonomy" id="2055"/>
    <lineage>
        <taxon>Bacteria</taxon>
        <taxon>Bacillati</taxon>
        <taxon>Actinomycetota</taxon>
        <taxon>Actinomycetes</taxon>
        <taxon>Mycobacteriales</taxon>
        <taxon>Gordoniaceae</taxon>
        <taxon>Gordonia</taxon>
    </lineage>
</organism>
<keyword evidence="1 5" id="KW-0489">Methyltransferase</keyword>
<dbReference type="EMBL" id="PKJC01000002">
    <property type="protein sequence ID" value="PKZ66728.1"/>
    <property type="molecule type" value="Genomic_DNA"/>
</dbReference>
<dbReference type="InterPro" id="IPR041698">
    <property type="entry name" value="Methyltransf_25"/>
</dbReference>
<evidence type="ECO:0000259" key="4">
    <source>
        <dbReference type="Pfam" id="PF13649"/>
    </source>
</evidence>
<dbReference type="STRING" id="2055.BCM27_09905"/>
<evidence type="ECO:0000313" key="5">
    <source>
        <dbReference type="EMBL" id="PKZ66728.1"/>
    </source>
</evidence>
<evidence type="ECO:0000256" key="3">
    <source>
        <dbReference type="ARBA" id="ARBA00022691"/>
    </source>
</evidence>
<gene>
    <name evidence="5" type="ORF">CYJ73_02915</name>
</gene>
<keyword evidence="3" id="KW-0949">S-adenosyl-L-methionine</keyword>
<dbReference type="PANTHER" id="PTHR43464">
    <property type="entry name" value="METHYLTRANSFERASE"/>
    <property type="match status" value="1"/>
</dbReference>
<dbReference type="GO" id="GO:0032259">
    <property type="term" value="P:methylation"/>
    <property type="evidence" value="ECO:0007669"/>
    <property type="project" value="UniProtKB-KW"/>
</dbReference>
<comment type="caution">
    <text evidence="5">The sequence shown here is derived from an EMBL/GenBank/DDBJ whole genome shotgun (WGS) entry which is preliminary data.</text>
</comment>
<dbReference type="AlphaFoldDB" id="A0A2I1RC78"/>
<protein>
    <submittedName>
        <fullName evidence="5">Methyltransferase</fullName>
    </submittedName>
</protein>
<evidence type="ECO:0000256" key="1">
    <source>
        <dbReference type="ARBA" id="ARBA00022603"/>
    </source>
</evidence>
<name>A0A2I1RC78_9ACTN</name>
<dbReference type="Pfam" id="PF13649">
    <property type="entry name" value="Methyltransf_25"/>
    <property type="match status" value="1"/>
</dbReference>
<evidence type="ECO:0000256" key="2">
    <source>
        <dbReference type="ARBA" id="ARBA00022679"/>
    </source>
</evidence>
<keyword evidence="2 5" id="KW-0808">Transferase</keyword>
<dbReference type="RefSeq" id="WP_101818998.1">
    <property type="nucleotide sequence ID" value="NZ_PKJC01000002.1"/>
</dbReference>
<reference evidence="5 6" key="1">
    <citation type="submission" date="2017-12" db="EMBL/GenBank/DDBJ databases">
        <title>Phylogenetic diversity of female urinary microbiome.</title>
        <authorList>
            <person name="Thomas-White K."/>
            <person name="Wolfe A.J."/>
        </authorList>
    </citation>
    <scope>NUCLEOTIDE SEQUENCE [LARGE SCALE GENOMIC DNA]</scope>
    <source>
        <strain evidence="5 6">UMB0777</strain>
    </source>
</reference>
<dbReference type="Proteomes" id="UP000234662">
    <property type="component" value="Unassembled WGS sequence"/>
</dbReference>
<proteinExistence type="predicted"/>